<name>A0A840TIH0_9BACT</name>
<dbReference type="Pfam" id="PF13100">
    <property type="entry name" value="OstA_2"/>
    <property type="match status" value="1"/>
</dbReference>
<dbReference type="AlphaFoldDB" id="A0A840TIH0"/>
<protein>
    <submittedName>
        <fullName evidence="4">Lipopolysaccharide export system protein LptA</fullName>
    </submittedName>
</protein>
<dbReference type="GO" id="GO:1990351">
    <property type="term" value="C:transporter complex"/>
    <property type="evidence" value="ECO:0007669"/>
    <property type="project" value="TreeGrafter"/>
</dbReference>
<evidence type="ECO:0000256" key="2">
    <source>
        <dbReference type="SAM" id="MobiDB-lite"/>
    </source>
</evidence>
<dbReference type="InterPro" id="IPR050218">
    <property type="entry name" value="LptD"/>
</dbReference>
<feature type="domain" description="Organic solvent tolerance-like N-terminal" evidence="3">
    <location>
        <begin position="58"/>
        <end position="209"/>
    </location>
</feature>
<feature type="region of interest" description="Disordered" evidence="2">
    <location>
        <begin position="523"/>
        <end position="558"/>
    </location>
</feature>
<dbReference type="GO" id="GO:0009279">
    <property type="term" value="C:cell outer membrane"/>
    <property type="evidence" value="ECO:0007669"/>
    <property type="project" value="TreeGrafter"/>
</dbReference>
<dbReference type="RefSeq" id="WP_184173892.1">
    <property type="nucleotide sequence ID" value="NZ_JACHGF010000003.1"/>
</dbReference>
<dbReference type="EMBL" id="JACHGF010000003">
    <property type="protein sequence ID" value="MBB5283966.1"/>
    <property type="molecule type" value="Genomic_DNA"/>
</dbReference>
<evidence type="ECO:0000313" key="4">
    <source>
        <dbReference type="EMBL" id="MBB5283966.1"/>
    </source>
</evidence>
<proteinExistence type="predicted"/>
<keyword evidence="1" id="KW-0472">Membrane</keyword>
<dbReference type="PANTHER" id="PTHR30189:SF1">
    <property type="entry name" value="LPS-ASSEMBLY PROTEIN LPTD"/>
    <property type="match status" value="1"/>
</dbReference>
<evidence type="ECO:0000313" key="5">
    <source>
        <dbReference type="Proteomes" id="UP000557307"/>
    </source>
</evidence>
<comment type="caution">
    <text evidence="4">The sequence shown here is derived from an EMBL/GenBank/DDBJ whole genome shotgun (WGS) entry which is preliminary data.</text>
</comment>
<dbReference type="Gene3D" id="2.60.450.10">
    <property type="entry name" value="Lipopolysaccharide (LPS) transport protein A like domain"/>
    <property type="match status" value="2"/>
</dbReference>
<sequence length="558" mass="63455">MKHEKIFALAGNLFKRWGIIKVKEAMKVLTFFVFLFASSIAWAQRPAAPTEKVELLPGSDSLVIFNENGLEIRRVVNNVRFRHQGSILYCDLAIHNVSTNLIEAYGNVKIVQGDTITVTGDTLFYYGNTRLAIMSGRRAVLKDSKSTLTSRRLEYDMAGGIARYPFPGRTVDKENVLTSKEGIYDTRTKIFTYYRDVKLVNQKYTLTTDTLVYNSLTKWSYFNGATKIVNKDGTIVAKRGRYNTETSESIFDNRTSVENESYTLTGDSLSYDGQRGFARGDVEILDKKDNTLLTGDVGLYRKEEGFSKVYGHAVVRSIVTEDTLFIRADTLYRFENQLDSTQRLIGNKNVYIFKSDFQGKCDSIVYNTQDSTVLFFRNPILWSDNNQMQADTISAFLVNNKLNRMLLRSNSFVISEDTLVRQHNQVKGRTINALFDTTSSLRQVLVDGNGQSAYYAIGDDLNLIGLNRVECAKMNLQFLQNRVKRIAFIGRPEGKLIPPQFITSAQRQLEGFNWRVTEKPTRAQVTWQEEVPPPEPKEKKEASKETAKARLAPSQIIR</sequence>
<feature type="compositionally biased region" description="Basic and acidic residues" evidence="2">
    <location>
        <begin position="535"/>
        <end position="548"/>
    </location>
</feature>
<evidence type="ECO:0000256" key="1">
    <source>
        <dbReference type="ARBA" id="ARBA00023237"/>
    </source>
</evidence>
<gene>
    <name evidence="4" type="ORF">HNQ92_002109</name>
</gene>
<reference evidence="4 5" key="1">
    <citation type="submission" date="2020-08" db="EMBL/GenBank/DDBJ databases">
        <title>Genomic Encyclopedia of Type Strains, Phase IV (KMG-IV): sequencing the most valuable type-strain genomes for metagenomic binning, comparative biology and taxonomic classification.</title>
        <authorList>
            <person name="Goeker M."/>
        </authorList>
    </citation>
    <scope>NUCLEOTIDE SEQUENCE [LARGE SCALE GENOMIC DNA]</scope>
    <source>
        <strain evidence="4 5">DSM 105074</strain>
    </source>
</reference>
<keyword evidence="1" id="KW-0998">Cell outer membrane</keyword>
<dbReference type="PANTHER" id="PTHR30189">
    <property type="entry name" value="LPS-ASSEMBLY PROTEIN"/>
    <property type="match status" value="1"/>
</dbReference>
<dbReference type="InterPro" id="IPR005653">
    <property type="entry name" value="OstA-like_N"/>
</dbReference>
<evidence type="ECO:0000259" key="3">
    <source>
        <dbReference type="Pfam" id="PF13100"/>
    </source>
</evidence>
<dbReference type="Proteomes" id="UP000557307">
    <property type="component" value="Unassembled WGS sequence"/>
</dbReference>
<organism evidence="4 5">
    <name type="scientific">Rhabdobacter roseus</name>
    <dbReference type="NCBI Taxonomy" id="1655419"/>
    <lineage>
        <taxon>Bacteria</taxon>
        <taxon>Pseudomonadati</taxon>
        <taxon>Bacteroidota</taxon>
        <taxon>Cytophagia</taxon>
        <taxon>Cytophagales</taxon>
        <taxon>Cytophagaceae</taxon>
        <taxon>Rhabdobacter</taxon>
    </lineage>
</organism>
<keyword evidence="5" id="KW-1185">Reference proteome</keyword>
<accession>A0A840TIH0</accession>